<comment type="function">
    <text evidence="1">Involved in DNA recombination.</text>
</comment>
<evidence type="ECO:0000256" key="3">
    <source>
        <dbReference type="ARBA" id="ARBA00021840"/>
    </source>
</evidence>
<evidence type="ECO:0000313" key="8">
    <source>
        <dbReference type="EMBL" id="BAW83145.1"/>
    </source>
</evidence>
<protein>
    <recommendedName>
        <fullName evidence="3">DNA recombination protein RmuC homolog</fullName>
    </recommendedName>
</protein>
<sequence>MLHSMPYLLPTIITTLLILLALIIWFYLKTQTLRTQLQFLSEQNLEISNNNQLLNQEKIGYLQKIEQLKCKIEYQAQTIKDSEKIREESFSSAKAALFDLGQDLSKQLIAIHKMENTAARELAEKNIATASGKFNSEFERLITMVGALNKDIEQSKGTVDLIKQSLLSPIGAGLLAEITLENILKSSGLRPNLDFIMQYGLTTSDSGKLRPDALIFLPSGNLMVIDSKASKFLVDEQDNNMNLNKTMNYHLKSLANKDYAANILTNLNKKDQSFNNVITLMFLPTEQAVEKVIAADPEFLQKAWGCNIFPVGPSGLMNMLSFAKFQITDHRRSENYKVIIEEVRKLLSSIGTIADYSQKIGNNLHNMVTNYDKFAASFNRNFMSRVKNIQKLGIDSGNKAMPATLERYQIVSSKSEIIEVEAENPPQIAEKL</sequence>
<evidence type="ECO:0000256" key="7">
    <source>
        <dbReference type="SAM" id="Phobius"/>
    </source>
</evidence>
<dbReference type="PANTHER" id="PTHR30563">
    <property type="entry name" value="DNA RECOMBINATION PROTEIN RMUC"/>
    <property type="match status" value="1"/>
</dbReference>
<evidence type="ECO:0000256" key="5">
    <source>
        <dbReference type="ARBA" id="ARBA00023172"/>
    </source>
</evidence>
<dbReference type="EMBL" id="AP017602">
    <property type="protein sequence ID" value="BAW83145.1"/>
    <property type="molecule type" value="Genomic_DNA"/>
</dbReference>
<dbReference type="PANTHER" id="PTHR30563:SF0">
    <property type="entry name" value="DNA RECOMBINATION PROTEIN RMUC"/>
    <property type="match status" value="1"/>
</dbReference>
<dbReference type="AlphaFoldDB" id="A0AAD1CCL7"/>
<name>A0AAD1CCL7_RICJA</name>
<feature type="transmembrane region" description="Helical" evidence="7">
    <location>
        <begin position="7"/>
        <end position="28"/>
    </location>
</feature>
<evidence type="ECO:0000256" key="6">
    <source>
        <dbReference type="SAM" id="Coils"/>
    </source>
</evidence>
<dbReference type="Proteomes" id="UP000217846">
    <property type="component" value="Chromosome"/>
</dbReference>
<dbReference type="Pfam" id="PF02646">
    <property type="entry name" value="RmuC"/>
    <property type="match status" value="1"/>
</dbReference>
<evidence type="ECO:0000256" key="2">
    <source>
        <dbReference type="ARBA" id="ARBA00009840"/>
    </source>
</evidence>
<comment type="similarity">
    <text evidence="2">Belongs to the RmuC family.</text>
</comment>
<keyword evidence="5" id="KW-0233">DNA recombination</keyword>
<gene>
    <name evidence="8" type="ORF">RJYHM_0932</name>
</gene>
<keyword evidence="7" id="KW-1133">Transmembrane helix</keyword>
<evidence type="ECO:0000256" key="1">
    <source>
        <dbReference type="ARBA" id="ARBA00003416"/>
    </source>
</evidence>
<proteinExistence type="inferred from homology"/>
<dbReference type="InterPro" id="IPR003798">
    <property type="entry name" value="DNA_recombination_RmuC"/>
</dbReference>
<keyword evidence="7" id="KW-0472">Membrane</keyword>
<evidence type="ECO:0000256" key="4">
    <source>
        <dbReference type="ARBA" id="ARBA00023054"/>
    </source>
</evidence>
<dbReference type="OMA" id="YERNVIM"/>
<keyword evidence="7" id="KW-0812">Transmembrane</keyword>
<dbReference type="GO" id="GO:0006310">
    <property type="term" value="P:DNA recombination"/>
    <property type="evidence" value="ECO:0007669"/>
    <property type="project" value="UniProtKB-KW"/>
</dbReference>
<accession>A0AAD1CCL7</accession>
<evidence type="ECO:0000313" key="9">
    <source>
        <dbReference type="Proteomes" id="UP000217846"/>
    </source>
</evidence>
<organism evidence="8 9">
    <name type="scientific">Rickettsia japonica</name>
    <dbReference type="NCBI Taxonomy" id="35790"/>
    <lineage>
        <taxon>Bacteria</taxon>
        <taxon>Pseudomonadati</taxon>
        <taxon>Pseudomonadota</taxon>
        <taxon>Alphaproteobacteria</taxon>
        <taxon>Rickettsiales</taxon>
        <taxon>Rickettsiaceae</taxon>
        <taxon>Rickettsieae</taxon>
        <taxon>Rickettsia</taxon>
        <taxon>spotted fever group</taxon>
    </lineage>
</organism>
<keyword evidence="4 6" id="KW-0175">Coiled coil</keyword>
<reference evidence="8 9" key="1">
    <citation type="journal article" date="2017" name="Genome Biol. Evol.">
        <title>Extremely Low Genomic Diversity of Rickettsia japonica Distributed in Japan.</title>
        <authorList>
            <person name="Akter A."/>
            <person name="Ooka T."/>
            <person name="Gotoh Y."/>
            <person name="Yamamoto S."/>
            <person name="Fujita H."/>
            <person name="Terasoma F."/>
            <person name="Kida K."/>
            <person name="Taira M."/>
            <person name="Nakadouzono F."/>
            <person name="Gokuden M."/>
            <person name="Hirano M."/>
            <person name="Miyashiro M."/>
            <person name="Inari K."/>
            <person name="Shimazu Y."/>
            <person name="Tabara K."/>
            <person name="Toyoda A."/>
            <person name="Yoshimura D."/>
            <person name="Itoh T."/>
            <person name="Kitano T."/>
            <person name="Sato M.P."/>
            <person name="Katsura K."/>
            <person name="Mondal S.I."/>
            <person name="Ogura Y."/>
            <person name="Ando S."/>
            <person name="Hayashi T."/>
        </authorList>
    </citation>
    <scope>NUCLEOTIDE SEQUENCE [LARGE SCALE GENOMIC DNA]</scope>
    <source>
        <strain evidence="8 9">YH_M</strain>
    </source>
</reference>
<feature type="coiled-coil region" evidence="6">
    <location>
        <begin position="37"/>
        <end position="71"/>
    </location>
</feature>